<proteinExistence type="predicted"/>
<reference evidence="1" key="1">
    <citation type="submission" date="2021-12" db="EMBL/GenBank/DDBJ databases">
        <authorList>
            <person name="Martin H S."/>
        </authorList>
    </citation>
    <scope>NUCLEOTIDE SEQUENCE</scope>
</reference>
<protein>
    <submittedName>
        <fullName evidence="1">Uncharacterized protein</fullName>
    </submittedName>
</protein>
<dbReference type="Proteomes" id="UP000838878">
    <property type="component" value="Chromosome 6"/>
</dbReference>
<gene>
    <name evidence="1" type="ORF">BINO364_LOCUS11991</name>
</gene>
<feature type="non-terminal residue" evidence="1">
    <location>
        <position position="75"/>
    </location>
</feature>
<dbReference type="EMBL" id="OV170226">
    <property type="protein sequence ID" value="CAH0726543.1"/>
    <property type="molecule type" value="Genomic_DNA"/>
</dbReference>
<dbReference type="AlphaFoldDB" id="A0A8J9UUT8"/>
<evidence type="ECO:0000313" key="1">
    <source>
        <dbReference type="EMBL" id="CAH0726543.1"/>
    </source>
</evidence>
<organism evidence="1 2">
    <name type="scientific">Brenthis ino</name>
    <name type="common">lesser marbled fritillary</name>
    <dbReference type="NCBI Taxonomy" id="405034"/>
    <lineage>
        <taxon>Eukaryota</taxon>
        <taxon>Metazoa</taxon>
        <taxon>Ecdysozoa</taxon>
        <taxon>Arthropoda</taxon>
        <taxon>Hexapoda</taxon>
        <taxon>Insecta</taxon>
        <taxon>Pterygota</taxon>
        <taxon>Neoptera</taxon>
        <taxon>Endopterygota</taxon>
        <taxon>Lepidoptera</taxon>
        <taxon>Glossata</taxon>
        <taxon>Ditrysia</taxon>
        <taxon>Papilionoidea</taxon>
        <taxon>Nymphalidae</taxon>
        <taxon>Heliconiinae</taxon>
        <taxon>Argynnini</taxon>
        <taxon>Brenthis</taxon>
    </lineage>
</organism>
<accession>A0A8J9UUT8</accession>
<keyword evidence="2" id="KW-1185">Reference proteome</keyword>
<name>A0A8J9UUT8_9NEOP</name>
<evidence type="ECO:0000313" key="2">
    <source>
        <dbReference type="Proteomes" id="UP000838878"/>
    </source>
</evidence>
<sequence>MNSRCILCAAIREARYLKSAFVVRRAGSVRRLAVVPRGVGVGILRTPASGHSLRPAAPPAYYDHSNRSLYLPFSS</sequence>